<protein>
    <submittedName>
        <fullName evidence="3">PH domain-containing protein</fullName>
    </submittedName>
</protein>
<sequence length="206" mass="23050">MLFAEACFARLCHSDGKSTMETAKIDTTQVISIERSRLKVVFLFAGALALILVSWWLVIGPGESFRSGALFWGVIGMIFFGLCLMVLIWQLFTVPKFVLTLSPQGLRDLRLSRTEIPWEAVVNVRFDKKSKMLILDLAAGTHLQLTPFSSAMLRLNRAFGHVFWVSAVDLKLSFAALNDLVHAYWRAYGPEKINDGQSPTVEIRGA</sequence>
<dbReference type="EMBL" id="JBALHR010000004">
    <property type="protein sequence ID" value="MEH7828223.1"/>
    <property type="molecule type" value="Genomic_DNA"/>
</dbReference>
<dbReference type="Pfam" id="PF10756">
    <property type="entry name" value="bPH_6"/>
    <property type="match status" value="1"/>
</dbReference>
<dbReference type="Proteomes" id="UP001431963">
    <property type="component" value="Unassembled WGS sequence"/>
</dbReference>
<dbReference type="InterPro" id="IPR048136">
    <property type="entry name" value="STM3941-like"/>
</dbReference>
<proteinExistence type="predicted"/>
<keyword evidence="1" id="KW-0812">Transmembrane</keyword>
<keyword evidence="1" id="KW-0472">Membrane</keyword>
<evidence type="ECO:0000259" key="2">
    <source>
        <dbReference type="Pfam" id="PF10756"/>
    </source>
</evidence>
<keyword evidence="4" id="KW-1185">Reference proteome</keyword>
<gene>
    <name evidence="3" type="ORF">V6590_08675</name>
</gene>
<reference evidence="3" key="1">
    <citation type="submission" date="2024-02" db="EMBL/GenBank/DDBJ databases">
        <title>Genome sequences of strain Gemmobacter sp. JM10B15.</title>
        <authorList>
            <person name="Zhang M."/>
        </authorList>
    </citation>
    <scope>NUCLEOTIDE SEQUENCE</scope>
    <source>
        <strain evidence="3">JM10B15</strain>
    </source>
</reference>
<dbReference type="RefSeq" id="WP_335421978.1">
    <property type="nucleotide sequence ID" value="NZ_JBALHR010000004.1"/>
</dbReference>
<feature type="transmembrane region" description="Helical" evidence="1">
    <location>
        <begin position="40"/>
        <end position="58"/>
    </location>
</feature>
<keyword evidence="1" id="KW-1133">Transmembrane helix</keyword>
<organism evidence="3 4">
    <name type="scientific">Gemmobacter denitrificans</name>
    <dbReference type="NCBI Taxonomy" id="3123040"/>
    <lineage>
        <taxon>Bacteria</taxon>
        <taxon>Pseudomonadati</taxon>
        <taxon>Pseudomonadota</taxon>
        <taxon>Alphaproteobacteria</taxon>
        <taxon>Rhodobacterales</taxon>
        <taxon>Paracoccaceae</taxon>
        <taxon>Gemmobacter</taxon>
    </lineage>
</organism>
<accession>A0ABU8BU49</accession>
<dbReference type="InterPro" id="IPR019692">
    <property type="entry name" value="CFP-6_PH"/>
</dbReference>
<evidence type="ECO:0000256" key="1">
    <source>
        <dbReference type="SAM" id="Phobius"/>
    </source>
</evidence>
<comment type="caution">
    <text evidence="3">The sequence shown here is derived from an EMBL/GenBank/DDBJ whole genome shotgun (WGS) entry which is preliminary data.</text>
</comment>
<dbReference type="NCBIfam" id="NF041635">
    <property type="entry name" value="STM3941_fam"/>
    <property type="match status" value="1"/>
</dbReference>
<feature type="domain" description="Low molecular weight protein antigen 6 PH" evidence="2">
    <location>
        <begin position="107"/>
        <end position="146"/>
    </location>
</feature>
<evidence type="ECO:0000313" key="3">
    <source>
        <dbReference type="EMBL" id="MEH7828223.1"/>
    </source>
</evidence>
<feature type="transmembrane region" description="Helical" evidence="1">
    <location>
        <begin position="70"/>
        <end position="92"/>
    </location>
</feature>
<name>A0ABU8BU49_9RHOB</name>
<evidence type="ECO:0000313" key="4">
    <source>
        <dbReference type="Proteomes" id="UP001431963"/>
    </source>
</evidence>